<keyword evidence="1" id="KW-0614">Plasmid</keyword>
<dbReference type="AlphaFoldDB" id="E5G5J2"/>
<geneLocation type="plasmid" evidence="1">
    <name>pVH1</name>
</geneLocation>
<protein>
    <submittedName>
        <fullName evidence="1">Uncharacterized protein</fullName>
    </submittedName>
</protein>
<reference evidence="1" key="1">
    <citation type="submission" date="2010-07" db="EMBL/GenBank/DDBJ databases">
        <title>Gene structure and function analysis of the virulence-related plasmid pVH1 from Vibrio harveyi VIB645.</title>
        <authorList>
            <person name="Hou X."/>
            <person name="Sun J."/>
            <person name="Sun B."/>
            <person name="Liu J."/>
            <person name="Zhang X."/>
        </authorList>
    </citation>
    <scope>NUCLEOTIDE SEQUENCE</scope>
    <source>
        <strain evidence="1">VIB645</strain>
        <plasmid evidence="1">pVH1</plasmid>
    </source>
</reference>
<dbReference type="RefSeq" id="WP_422497902.1">
    <property type="nucleotide sequence ID" value="NZ_JAIULE010000032.1"/>
</dbReference>
<accession>E5G5J2</accession>
<sequence length="197" mass="22630">MKSLLKALSAIKRRLFQSPETQDDQLHTFLTECHKQNIHLALRADKSKTYQLKTLIKPLNLSRIEAKRLLKTHLSPMTCFNLGPDEFFSAMNHPEQQAFPCQVCDRCAPGLFKHYGYLVADTSWCSQCHEKGECIDVALIEHYRKLGIDDDTIWEALPRTRWGSRNGPSTYLSLEDIEATYQAVFEAAKNKSLQQSR</sequence>
<dbReference type="EMBL" id="HM752255">
    <property type="protein sequence ID" value="ADQ53918.1"/>
    <property type="molecule type" value="Genomic_DNA"/>
</dbReference>
<proteinExistence type="predicted"/>
<organism evidence="1">
    <name type="scientific">Vibrio harveyi</name>
    <name type="common">Beneckea harveyi</name>
    <dbReference type="NCBI Taxonomy" id="669"/>
    <lineage>
        <taxon>Bacteria</taxon>
        <taxon>Pseudomonadati</taxon>
        <taxon>Pseudomonadota</taxon>
        <taxon>Gammaproteobacteria</taxon>
        <taxon>Vibrionales</taxon>
        <taxon>Vibrionaceae</taxon>
        <taxon>Vibrio</taxon>
    </lineage>
</organism>
<name>E5G5J2_VIBHA</name>
<evidence type="ECO:0000313" key="1">
    <source>
        <dbReference type="EMBL" id="ADQ53918.1"/>
    </source>
</evidence>